<dbReference type="RefSeq" id="WP_189874114.1">
    <property type="nucleotide sequence ID" value="NZ_BMWA01000013.1"/>
</dbReference>
<protein>
    <submittedName>
        <fullName evidence="1">Uncharacterized protein</fullName>
    </submittedName>
</protein>
<gene>
    <name evidence="1" type="ORF">ACFQMH_20275</name>
</gene>
<dbReference type="Proteomes" id="UP001596409">
    <property type="component" value="Unassembled WGS sequence"/>
</dbReference>
<comment type="caution">
    <text evidence="1">The sequence shown here is derived from an EMBL/GenBank/DDBJ whole genome shotgun (WGS) entry which is preliminary data.</text>
</comment>
<proteinExistence type="predicted"/>
<sequence>MAQMSIAMQQDVYVVDGMFGLVDEACVGEGLPDRLPGSDWVYESSGDGGRT</sequence>
<keyword evidence="2" id="KW-1185">Reference proteome</keyword>
<reference evidence="2" key="1">
    <citation type="journal article" date="2019" name="Int. J. Syst. Evol. Microbiol.">
        <title>The Global Catalogue of Microorganisms (GCM) 10K type strain sequencing project: providing services to taxonomists for standard genome sequencing and annotation.</title>
        <authorList>
            <consortium name="The Broad Institute Genomics Platform"/>
            <consortium name="The Broad Institute Genome Sequencing Center for Infectious Disease"/>
            <person name="Wu L."/>
            <person name="Ma J."/>
        </authorList>
    </citation>
    <scope>NUCLEOTIDE SEQUENCE [LARGE SCALE GENOMIC DNA]</scope>
    <source>
        <strain evidence="2">JCM 4855</strain>
    </source>
</reference>
<evidence type="ECO:0000313" key="2">
    <source>
        <dbReference type="Proteomes" id="UP001596409"/>
    </source>
</evidence>
<name>A0ABW2E5K9_9ACTN</name>
<accession>A0ABW2E5K9</accession>
<dbReference type="EMBL" id="JBHSYM010000043">
    <property type="protein sequence ID" value="MFC7014017.1"/>
    <property type="molecule type" value="Genomic_DNA"/>
</dbReference>
<organism evidence="1 2">
    <name type="scientific">Streptomyces viridiviolaceus</name>
    <dbReference type="NCBI Taxonomy" id="68282"/>
    <lineage>
        <taxon>Bacteria</taxon>
        <taxon>Bacillati</taxon>
        <taxon>Actinomycetota</taxon>
        <taxon>Actinomycetes</taxon>
        <taxon>Kitasatosporales</taxon>
        <taxon>Streptomycetaceae</taxon>
        <taxon>Streptomyces</taxon>
    </lineage>
</organism>
<evidence type="ECO:0000313" key="1">
    <source>
        <dbReference type="EMBL" id="MFC7014017.1"/>
    </source>
</evidence>